<reference evidence="2" key="1">
    <citation type="submission" date="2020-06" db="EMBL/GenBank/DDBJ databases">
        <title>Unique genomic features of the anaerobic methanotrophic archaea.</title>
        <authorList>
            <person name="Chadwick G.L."/>
            <person name="Skennerton C.T."/>
            <person name="Laso-Perez R."/>
            <person name="Leu A.O."/>
            <person name="Speth D.R."/>
            <person name="Yu H."/>
            <person name="Morgan-Lang C."/>
            <person name="Hatzenpichler R."/>
            <person name="Goudeau D."/>
            <person name="Malmstrom R."/>
            <person name="Brazelton W.J."/>
            <person name="Woyke T."/>
            <person name="Hallam S.J."/>
            <person name="Tyson G.W."/>
            <person name="Wegener G."/>
            <person name="Boetius A."/>
            <person name="Orphan V."/>
        </authorList>
    </citation>
    <scope>NUCLEOTIDE SEQUENCE</scope>
</reference>
<evidence type="ECO:0000313" key="2">
    <source>
        <dbReference type="EMBL" id="QNO55123.1"/>
    </source>
</evidence>
<sequence length="75" mass="8019">MAANDGRYGKADGNGCGVLYDCGVNSGASDFDVDGEKKKVNYGLRDPLKQGSFPLISLEIQVLFPFFASSLPIMI</sequence>
<proteinExistence type="predicted"/>
<protein>
    <submittedName>
        <fullName evidence="2">Uncharacterized protein</fullName>
    </submittedName>
</protein>
<dbReference type="AlphaFoldDB" id="A0A7G9Z4D9"/>
<name>A0A7G9Z4D9_9EURY</name>
<evidence type="ECO:0000313" key="1">
    <source>
        <dbReference type="EMBL" id="QNO55051.1"/>
    </source>
</evidence>
<gene>
    <name evidence="1" type="ORF">FPOEFMDM_00036</name>
    <name evidence="2" type="ORF">MNNOGLJF_00037</name>
</gene>
<accession>A0A7G9Z4D9</accession>
<organism evidence="2">
    <name type="scientific">Candidatus Methanophaga sp. ANME-1 ERB7</name>
    <dbReference type="NCBI Taxonomy" id="2759913"/>
    <lineage>
        <taxon>Archaea</taxon>
        <taxon>Methanobacteriati</taxon>
        <taxon>Methanobacteriota</taxon>
        <taxon>Stenosarchaea group</taxon>
        <taxon>Methanomicrobia</taxon>
        <taxon>Candidatus Methanophagales</taxon>
        <taxon>Candidatus Methanophagaceae</taxon>
        <taxon>Candidatus Methanophaga</taxon>
    </lineage>
</organism>
<dbReference type="EMBL" id="MT631603">
    <property type="protein sequence ID" value="QNO55123.1"/>
    <property type="molecule type" value="Genomic_DNA"/>
</dbReference>
<dbReference type="EMBL" id="MT631601">
    <property type="protein sequence ID" value="QNO55051.1"/>
    <property type="molecule type" value="Genomic_DNA"/>
</dbReference>